<evidence type="ECO:0000313" key="11">
    <source>
        <dbReference type="Proteomes" id="UP000461506"/>
    </source>
</evidence>
<dbReference type="EMBL" id="QVEW01000013">
    <property type="protein sequence ID" value="RGB95399.1"/>
    <property type="molecule type" value="Genomic_DNA"/>
</dbReference>
<evidence type="ECO:0000313" key="10">
    <source>
        <dbReference type="Proteomes" id="UP000260783"/>
    </source>
</evidence>
<reference evidence="4" key="2">
    <citation type="submission" date="2017-07" db="EMBL/GenBank/DDBJ databases">
        <authorList>
            <person name="Sun Z.S."/>
            <person name="Albrecht U."/>
            <person name="Echele G."/>
            <person name="Lee C.C."/>
        </authorList>
    </citation>
    <scope>NUCLEOTIDE SEQUENCE</scope>
    <source>
        <strain evidence="3">CNCM I 4546</strain>
        <strain evidence="4">CNCM I 4573</strain>
    </source>
</reference>
<feature type="transmembrane region" description="Helical" evidence="1">
    <location>
        <begin position="54"/>
        <end position="76"/>
    </location>
</feature>
<dbReference type="AlphaFoldDB" id="A0A2A7AAY9"/>
<evidence type="ECO:0000256" key="1">
    <source>
        <dbReference type="SAM" id="Phobius"/>
    </source>
</evidence>
<comment type="caution">
    <text evidence="4">The sequence shown here is derived from an EMBL/GenBank/DDBJ whole genome shotgun (WGS) entry which is preliminary data.</text>
</comment>
<dbReference type="Proteomes" id="UP000220157">
    <property type="component" value="Unassembled WGS sequence"/>
</dbReference>
<keyword evidence="1" id="KW-1133">Transmembrane helix</keyword>
<dbReference type="EMBL" id="NMTW01000020">
    <property type="protein sequence ID" value="PDX76297.1"/>
    <property type="molecule type" value="Genomic_DNA"/>
</dbReference>
<evidence type="ECO:0000313" key="3">
    <source>
        <dbReference type="EMBL" id="PDX72713.1"/>
    </source>
</evidence>
<reference evidence="2 11" key="4">
    <citation type="journal article" date="2019" name="Nat. Med.">
        <title>A library of human gut bacterial isolates paired with longitudinal multiomics data enables mechanistic microbiome research.</title>
        <authorList>
            <person name="Poyet M."/>
            <person name="Groussin M."/>
            <person name="Gibbons S.M."/>
            <person name="Avila-Pacheco J."/>
            <person name="Jiang X."/>
            <person name="Kearney S.M."/>
            <person name="Perrotta A.R."/>
            <person name="Berdy B."/>
            <person name="Zhao S."/>
            <person name="Lieberman T.D."/>
            <person name="Swanson P.K."/>
            <person name="Smith M."/>
            <person name="Roesemann S."/>
            <person name="Alexander J.E."/>
            <person name="Rich S.A."/>
            <person name="Livny J."/>
            <person name="Vlamakis H."/>
            <person name="Clish C."/>
            <person name="Bullock K."/>
            <person name="Deik A."/>
            <person name="Scott J."/>
            <person name="Pierce K.A."/>
            <person name="Xavier R.J."/>
            <person name="Alm E.J."/>
        </authorList>
    </citation>
    <scope>NUCLEOTIDE SEQUENCE [LARGE SCALE GENOMIC DNA]</scope>
    <source>
        <strain evidence="2 11">BIOML-A1</strain>
    </source>
</reference>
<dbReference type="Proteomes" id="UP000461506">
    <property type="component" value="Unassembled WGS sequence"/>
</dbReference>
<reference evidence="9 10" key="3">
    <citation type="submission" date="2018-08" db="EMBL/GenBank/DDBJ databases">
        <title>A genome reference for cultivated species of the human gut microbiota.</title>
        <authorList>
            <person name="Zou Y."/>
            <person name="Xue W."/>
            <person name="Luo G."/>
        </authorList>
    </citation>
    <scope>NUCLEOTIDE SEQUENCE [LARGE SCALE GENOMIC DNA]</scope>
    <source>
        <strain evidence="6 10">AF29-11BH</strain>
        <strain evidence="5 9">AF31-14AC</strain>
    </source>
</reference>
<sequence>MGFSDFCNHSVFSETSEDILRYEGVHVFSEDECSKKYQTEVTEMKKIMLLLSKVTCIMAMALAVLSVNSTCGFTAYQPDVPESLEHD</sequence>
<accession>A0A2A7AAY9</accession>
<evidence type="ECO:0000313" key="8">
    <source>
        <dbReference type="Proteomes" id="UP000220157"/>
    </source>
</evidence>
<evidence type="ECO:0000313" key="5">
    <source>
        <dbReference type="EMBL" id="RGB80680.1"/>
    </source>
</evidence>
<evidence type="ECO:0000313" key="9">
    <source>
        <dbReference type="Proteomes" id="UP000260782"/>
    </source>
</evidence>
<reference evidence="7 8" key="1">
    <citation type="journal article" date="2017" name="Front. Microbiol.">
        <title>New Insights into the Diversity of the Genus Faecalibacterium.</title>
        <authorList>
            <person name="Benevides L."/>
            <person name="Burman S."/>
            <person name="Martin R."/>
            <person name="Robert V."/>
            <person name="Thomas M."/>
            <person name="Miquel S."/>
            <person name="Chain F."/>
            <person name="Sokol H."/>
            <person name="Bermudez-Humaran L.G."/>
            <person name="Morrison M."/>
            <person name="Langella P."/>
            <person name="Azevedo V.A."/>
            <person name="Chatel J.M."/>
            <person name="Soares S."/>
        </authorList>
    </citation>
    <scope>NUCLEOTIDE SEQUENCE [LARGE SCALE GENOMIC DNA]</scope>
    <source>
        <strain evidence="3 7">CNCM I 4546</strain>
        <strain evidence="4 8">CNCM I 4573</strain>
    </source>
</reference>
<dbReference type="EMBL" id="NMTV01000044">
    <property type="protein sequence ID" value="PDX72713.1"/>
    <property type="molecule type" value="Genomic_DNA"/>
</dbReference>
<keyword evidence="1" id="KW-0812">Transmembrane</keyword>
<protein>
    <submittedName>
        <fullName evidence="4">Cyclic lactone autoinducer peptide</fullName>
    </submittedName>
</protein>
<organism evidence="4 8">
    <name type="scientific">Faecalibacterium prausnitzii</name>
    <dbReference type="NCBI Taxonomy" id="853"/>
    <lineage>
        <taxon>Bacteria</taxon>
        <taxon>Bacillati</taxon>
        <taxon>Bacillota</taxon>
        <taxon>Clostridia</taxon>
        <taxon>Eubacteriales</taxon>
        <taxon>Oscillospiraceae</taxon>
        <taxon>Faecalibacterium</taxon>
    </lineage>
</organism>
<evidence type="ECO:0000313" key="2">
    <source>
        <dbReference type="EMBL" id="MSC64382.1"/>
    </source>
</evidence>
<dbReference type="Proteomes" id="UP000260782">
    <property type="component" value="Unassembled WGS sequence"/>
</dbReference>
<dbReference type="InterPro" id="IPR009229">
    <property type="entry name" value="AgrD"/>
</dbReference>
<gene>
    <name evidence="3" type="ORF">CGS55_07055</name>
    <name evidence="4" type="ORF">CGS56_04535</name>
    <name evidence="6" type="ORF">DWZ04_11450</name>
    <name evidence="5" type="ORF">DWZ25_15385</name>
    <name evidence="2" type="ORF">GKD95_13880</name>
</gene>
<evidence type="ECO:0000313" key="6">
    <source>
        <dbReference type="EMBL" id="RGB95399.1"/>
    </source>
</evidence>
<name>A0A2A7AAY9_9FIRM</name>
<dbReference type="Proteomes" id="UP000260783">
    <property type="component" value="Unassembled WGS sequence"/>
</dbReference>
<evidence type="ECO:0000313" key="7">
    <source>
        <dbReference type="Proteomes" id="UP000219901"/>
    </source>
</evidence>
<proteinExistence type="predicted"/>
<evidence type="ECO:0000313" key="4">
    <source>
        <dbReference type="EMBL" id="PDX76297.1"/>
    </source>
</evidence>
<dbReference type="OrthoDB" id="1922077at2"/>
<dbReference type="EMBL" id="WKQN01000024">
    <property type="protein sequence ID" value="MSC64382.1"/>
    <property type="molecule type" value="Genomic_DNA"/>
</dbReference>
<dbReference type="NCBIfam" id="TIGR04223">
    <property type="entry name" value="quorum_AgrD"/>
    <property type="match status" value="1"/>
</dbReference>
<keyword evidence="1" id="KW-0472">Membrane</keyword>
<dbReference type="Proteomes" id="UP000219901">
    <property type="component" value="Unassembled WGS sequence"/>
</dbReference>
<dbReference type="EMBL" id="QVES01000035">
    <property type="protein sequence ID" value="RGB80680.1"/>
    <property type="molecule type" value="Genomic_DNA"/>
</dbReference>